<keyword evidence="4" id="KW-0121">Carboxypeptidase</keyword>
<dbReference type="Pfam" id="PF02113">
    <property type="entry name" value="Peptidase_S13"/>
    <property type="match status" value="1"/>
</dbReference>
<dbReference type="EC" id="3.4.16.4" evidence="4"/>
<evidence type="ECO:0000313" key="4">
    <source>
        <dbReference type="EMBL" id="MBO2446962.1"/>
    </source>
</evidence>
<comment type="caution">
    <text evidence="4">The sequence shown here is derived from an EMBL/GenBank/DDBJ whole genome shotgun (WGS) entry which is preliminary data.</text>
</comment>
<evidence type="ECO:0000313" key="5">
    <source>
        <dbReference type="Proteomes" id="UP000669179"/>
    </source>
</evidence>
<proteinExistence type="inferred from homology"/>
<accession>A0A939T5D0</accession>
<dbReference type="Gene3D" id="3.50.80.20">
    <property type="entry name" value="D-Ala-D-Ala carboxypeptidase C, peptidase S13"/>
    <property type="match status" value="1"/>
</dbReference>
<dbReference type="InterPro" id="IPR012338">
    <property type="entry name" value="Beta-lactam/transpept-like"/>
</dbReference>
<dbReference type="RefSeq" id="WP_208254577.1">
    <property type="nucleotide sequence ID" value="NZ_JAGEOJ010000003.1"/>
</dbReference>
<feature type="signal peptide" evidence="3">
    <location>
        <begin position="1"/>
        <end position="23"/>
    </location>
</feature>
<sequence>MPKLSKSVTGVVAVGGLSAVVAAGVAVSASGSSGEHHQAGAVAQVVDLKSSGNLKADLDAILADKALAGAKAGVVVREAKSGKVLYTRSAETPVTPASNQKLATTAAAFAILGPKYTFRTSVMSRAARKGQTLRGDVVLKGTGDPTMQAADYDRLAAGLAKKGIRRVSGRLVADDTWFDSQRVAKGWDPTDLPYSYAAQISALTMSPDKDFNAGSVSVDVSPGAEGKPVVVGTTPNVGYMKIDNKAVTGKAGSPSSLSVTRKPGTNVLTVTGSYPVGGSKYTGLYTVNEPELYAAAAFRKSLKAHGIAVTGKTVRGAAPKGSRTLTARTSMPLSKLATPYLKLSNNTIAEILVKAIGHKTRGKGTWAAGLPEVKRNLTRLGLNANHFTLTDGSGLSHSNKATAGQVVALLRAIQRKPWFPTVFNALPVAGQPQPWVGGTLATRMVGTKAAGNVHAKTGTLTGASALSGWVNDPAGTRLTFSIVFNDYKATSTQVRGLQDKIAVRLAGGDAAQKMTIRTVQTGRDGLECSWTGTC</sequence>
<gene>
    <name evidence="4" type="primary">dacB</name>
    <name evidence="4" type="ORF">J4573_07660</name>
</gene>
<organism evidence="4 5">
    <name type="scientific">Actinomadura barringtoniae</name>
    <dbReference type="NCBI Taxonomy" id="1427535"/>
    <lineage>
        <taxon>Bacteria</taxon>
        <taxon>Bacillati</taxon>
        <taxon>Actinomycetota</taxon>
        <taxon>Actinomycetes</taxon>
        <taxon>Streptosporangiales</taxon>
        <taxon>Thermomonosporaceae</taxon>
        <taxon>Actinomadura</taxon>
    </lineage>
</organism>
<reference evidence="4" key="1">
    <citation type="submission" date="2021-03" db="EMBL/GenBank/DDBJ databases">
        <authorList>
            <person name="Kanchanasin P."/>
            <person name="Saeng-In P."/>
            <person name="Phongsopitanun W."/>
            <person name="Yuki M."/>
            <person name="Kudo T."/>
            <person name="Ohkuma M."/>
            <person name="Tanasupawat S."/>
        </authorList>
    </citation>
    <scope>NUCLEOTIDE SEQUENCE</scope>
    <source>
        <strain evidence="4">GKU 128</strain>
    </source>
</reference>
<dbReference type="SUPFAM" id="SSF56601">
    <property type="entry name" value="beta-lactamase/transpeptidase-like"/>
    <property type="match status" value="1"/>
</dbReference>
<evidence type="ECO:0000256" key="2">
    <source>
        <dbReference type="ARBA" id="ARBA00022801"/>
    </source>
</evidence>
<protein>
    <submittedName>
        <fullName evidence="4">D-alanyl-D-alanine carboxypeptidase/D-alanyl-D-alanine-endopeptidase</fullName>
        <ecNumber evidence="4">3.4.16.4</ecNumber>
    </submittedName>
</protein>
<keyword evidence="3" id="KW-0732">Signal</keyword>
<evidence type="ECO:0000256" key="1">
    <source>
        <dbReference type="ARBA" id="ARBA00006096"/>
    </source>
</evidence>
<keyword evidence="4" id="KW-0645">Protease</keyword>
<dbReference type="PANTHER" id="PTHR30023:SF0">
    <property type="entry name" value="PENICILLIN-SENSITIVE CARBOXYPEPTIDASE A"/>
    <property type="match status" value="1"/>
</dbReference>
<dbReference type="GO" id="GO:0009002">
    <property type="term" value="F:serine-type D-Ala-D-Ala carboxypeptidase activity"/>
    <property type="evidence" value="ECO:0007669"/>
    <property type="project" value="UniProtKB-EC"/>
</dbReference>
<comment type="similarity">
    <text evidence="1">Belongs to the peptidase S13 family.</text>
</comment>
<keyword evidence="5" id="KW-1185">Reference proteome</keyword>
<evidence type="ECO:0000256" key="3">
    <source>
        <dbReference type="SAM" id="SignalP"/>
    </source>
</evidence>
<dbReference type="AlphaFoldDB" id="A0A939T5D0"/>
<keyword evidence="2 4" id="KW-0378">Hydrolase</keyword>
<dbReference type="GO" id="GO:0000270">
    <property type="term" value="P:peptidoglycan metabolic process"/>
    <property type="evidence" value="ECO:0007669"/>
    <property type="project" value="TreeGrafter"/>
</dbReference>
<dbReference type="Gene3D" id="3.40.710.10">
    <property type="entry name" value="DD-peptidase/beta-lactamase superfamily"/>
    <property type="match status" value="1"/>
</dbReference>
<dbReference type="NCBIfam" id="TIGR00666">
    <property type="entry name" value="PBP4"/>
    <property type="match status" value="1"/>
</dbReference>
<dbReference type="InterPro" id="IPR000667">
    <property type="entry name" value="Peptidase_S13"/>
</dbReference>
<name>A0A939T5D0_9ACTN</name>
<dbReference type="Proteomes" id="UP000669179">
    <property type="component" value="Unassembled WGS sequence"/>
</dbReference>
<feature type="chain" id="PRO_5038628305" evidence="3">
    <location>
        <begin position="24"/>
        <end position="534"/>
    </location>
</feature>
<dbReference type="GO" id="GO:0006508">
    <property type="term" value="P:proteolysis"/>
    <property type="evidence" value="ECO:0007669"/>
    <property type="project" value="InterPro"/>
</dbReference>
<dbReference type="EMBL" id="JAGEOJ010000003">
    <property type="protein sequence ID" value="MBO2446962.1"/>
    <property type="molecule type" value="Genomic_DNA"/>
</dbReference>
<dbReference type="PRINTS" id="PR00922">
    <property type="entry name" value="DADACBPTASE3"/>
</dbReference>
<dbReference type="PANTHER" id="PTHR30023">
    <property type="entry name" value="D-ALANYL-D-ALANINE CARBOXYPEPTIDASE"/>
    <property type="match status" value="1"/>
</dbReference>